<dbReference type="STRING" id="1120955.SAMN03080610_00935"/>
<accession>A0A1G5MP21</accession>
<dbReference type="Proteomes" id="UP000199347">
    <property type="component" value="Unassembled WGS sequence"/>
</dbReference>
<name>A0A1G5MP21_AFIMA</name>
<keyword evidence="3" id="KW-1185">Reference proteome</keyword>
<keyword evidence="1" id="KW-1133">Transmembrane helix</keyword>
<proteinExistence type="predicted"/>
<protein>
    <submittedName>
        <fullName evidence="2">Uncharacterized protein</fullName>
    </submittedName>
</protein>
<evidence type="ECO:0000313" key="2">
    <source>
        <dbReference type="EMBL" id="SCZ26348.1"/>
    </source>
</evidence>
<dbReference type="RefSeq" id="WP_092809913.1">
    <property type="nucleotide sequence ID" value="NZ_FMVW01000001.1"/>
</dbReference>
<dbReference type="EMBL" id="FMVW01000001">
    <property type="protein sequence ID" value="SCZ26348.1"/>
    <property type="molecule type" value="Genomic_DNA"/>
</dbReference>
<keyword evidence="1" id="KW-0472">Membrane</keyword>
<keyword evidence="1" id="KW-0812">Transmembrane</keyword>
<organism evidence="2 3">
    <name type="scientific">Afifella marina DSM 2698</name>
    <dbReference type="NCBI Taxonomy" id="1120955"/>
    <lineage>
        <taxon>Bacteria</taxon>
        <taxon>Pseudomonadati</taxon>
        <taxon>Pseudomonadota</taxon>
        <taxon>Alphaproteobacteria</taxon>
        <taxon>Hyphomicrobiales</taxon>
        <taxon>Afifellaceae</taxon>
        <taxon>Afifella</taxon>
    </lineage>
</organism>
<evidence type="ECO:0000313" key="3">
    <source>
        <dbReference type="Proteomes" id="UP000199347"/>
    </source>
</evidence>
<feature type="transmembrane region" description="Helical" evidence="1">
    <location>
        <begin position="33"/>
        <end position="51"/>
    </location>
</feature>
<reference evidence="2 3" key="1">
    <citation type="submission" date="2016-10" db="EMBL/GenBank/DDBJ databases">
        <authorList>
            <person name="de Groot N.N."/>
        </authorList>
    </citation>
    <scope>NUCLEOTIDE SEQUENCE [LARGE SCALE GENOMIC DNA]</scope>
    <source>
        <strain evidence="2 3">DSM 2698</strain>
    </source>
</reference>
<sequence>MALRPGPLFSVPRWPGGALLASSPFLFGFASEVWVPLIAVGLFEIVAALVTKTTPSKSAQKWN</sequence>
<evidence type="ECO:0000256" key="1">
    <source>
        <dbReference type="SAM" id="Phobius"/>
    </source>
</evidence>
<gene>
    <name evidence="2" type="ORF">SAMN03080610_00935</name>
</gene>
<dbReference type="AlphaFoldDB" id="A0A1G5MP21"/>